<sequence>MSLENVIEHIFQDIIIEMELPTNSLYIHSNKGKGKETSKSLCISKPEYPQIPHSNNTQTKSAIILNISVNNNIELIIKNKQFKEITVPSDAIIRGVNSDKEFTHVVFDKESEILNNYIKAHTIYCINNYEFSDTFGCCSKYNECSDAKRCLHENKLYAKGCYYRKNLESGQIFYGLKKAERCEI</sequence>
<name>A0A5N7IJQ5_9CLOT</name>
<dbReference type="RefSeq" id="WP_152750529.1">
    <property type="nucleotide sequence ID" value="NZ_SPSE01000015.1"/>
</dbReference>
<protein>
    <submittedName>
        <fullName evidence="1">Uncharacterized protein</fullName>
    </submittedName>
</protein>
<evidence type="ECO:0000313" key="1">
    <source>
        <dbReference type="EMBL" id="MPQ61219.1"/>
    </source>
</evidence>
<proteinExistence type="predicted"/>
<dbReference type="AlphaFoldDB" id="A0A5N7IJQ5"/>
<organism evidence="1 2">
    <name type="scientific">Clostridium estertheticum</name>
    <dbReference type="NCBI Taxonomy" id="238834"/>
    <lineage>
        <taxon>Bacteria</taxon>
        <taxon>Bacillati</taxon>
        <taxon>Bacillota</taxon>
        <taxon>Clostridia</taxon>
        <taxon>Eubacteriales</taxon>
        <taxon>Clostridiaceae</taxon>
        <taxon>Clostridium</taxon>
    </lineage>
</organism>
<dbReference type="EMBL" id="SPSF01000014">
    <property type="protein sequence ID" value="MPQ61219.1"/>
    <property type="molecule type" value="Genomic_DNA"/>
</dbReference>
<accession>A0A5N7IJQ5</accession>
<reference evidence="1" key="1">
    <citation type="journal article" date="2019" name="Lett. Appl. Microbiol.">
        <title>A case of 'blown pack' spoilage of vacuum-packaged pork likely associated with Clostridium estertheticum in Canada.</title>
        <authorList>
            <person name="Zhang P."/>
            <person name="Ward P."/>
            <person name="McMullen L.M."/>
            <person name="Yang X."/>
        </authorList>
    </citation>
    <scope>NUCLEOTIDE SEQUENCE [LARGE SCALE GENOMIC DNA]</scope>
    <source>
        <strain evidence="1">MA19</strain>
    </source>
</reference>
<gene>
    <name evidence="1" type="ORF">E4V82_03710</name>
</gene>
<dbReference type="Proteomes" id="UP000342249">
    <property type="component" value="Unassembled WGS sequence"/>
</dbReference>
<comment type="caution">
    <text evidence="1">The sequence shown here is derived from an EMBL/GenBank/DDBJ whole genome shotgun (WGS) entry which is preliminary data.</text>
</comment>
<evidence type="ECO:0000313" key="2">
    <source>
        <dbReference type="Proteomes" id="UP000342249"/>
    </source>
</evidence>